<dbReference type="EMBL" id="UGOA01000001">
    <property type="protein sequence ID" value="STX43660.1"/>
    <property type="molecule type" value="Genomic_DNA"/>
</dbReference>
<dbReference type="Pfam" id="PF09475">
    <property type="entry name" value="Dot_icm_IcmQ"/>
    <property type="match status" value="1"/>
</dbReference>
<organism evidence="1 2">
    <name type="scientific">Legionella donaldsonii</name>
    <dbReference type="NCBI Taxonomy" id="45060"/>
    <lineage>
        <taxon>Bacteria</taxon>
        <taxon>Pseudomonadati</taxon>
        <taxon>Pseudomonadota</taxon>
        <taxon>Gammaproteobacteria</taxon>
        <taxon>Legionellales</taxon>
        <taxon>Legionellaceae</taxon>
        <taxon>Legionella</taxon>
    </lineage>
</organism>
<dbReference type="NCBIfam" id="TIGR02527">
    <property type="entry name" value="dot_icm_IcmQ"/>
    <property type="match status" value="1"/>
</dbReference>
<dbReference type="Gene3D" id="3.20.170.50">
    <property type="entry name" value="Dot/Icm secretion system IcmQ, C-terminal domain"/>
    <property type="match status" value="1"/>
</dbReference>
<dbReference type="Gene3D" id="1.20.5.420">
    <property type="entry name" value="Immunoglobulin FC, subunit C"/>
    <property type="match status" value="1"/>
</dbReference>
<proteinExistence type="predicted"/>
<dbReference type="AlphaFoldDB" id="A0A378JG59"/>
<keyword evidence="2" id="KW-1185">Reference proteome</keyword>
<protein>
    <submittedName>
        <fullName evidence="1">IcmQ protein</fullName>
    </submittedName>
</protein>
<dbReference type="InterPro" id="IPR043089">
    <property type="entry name" value="Dot_Icm_IcmQ_C"/>
</dbReference>
<dbReference type="Proteomes" id="UP000254677">
    <property type="component" value="Unassembled WGS sequence"/>
</dbReference>
<dbReference type="OrthoDB" id="5645338at2"/>
<accession>A0A378JG59</accession>
<gene>
    <name evidence="1" type="ORF">NCTC13292_02313</name>
</gene>
<evidence type="ECO:0000313" key="2">
    <source>
        <dbReference type="Proteomes" id="UP000254677"/>
    </source>
</evidence>
<reference evidence="1 2" key="1">
    <citation type="submission" date="2018-06" db="EMBL/GenBank/DDBJ databases">
        <authorList>
            <consortium name="Pathogen Informatics"/>
            <person name="Doyle S."/>
        </authorList>
    </citation>
    <scope>NUCLEOTIDE SEQUENCE [LARGE SCALE GENOMIC DNA]</scope>
    <source>
        <strain evidence="1 2">NCTC13292</strain>
    </source>
</reference>
<name>A0A378JG59_9GAMM</name>
<sequence>MYDKEYCYNSYIPILIVKNVANRLSLSYMKDELTEQQAQAILKALDETISTGPWEESNFLRVIGKNLREIRDNFAKQLGGDVRGQEKSKTESNLANRIALRAGQQEVFIALYSTEGHNIQAWERILANLPRQMISRPIYADEKDVQYSIKAKENKVNEAYVAIYIDQNDLLTVPSDKIPMDKHGRPLLSLKDRSIHLDNIIRFVHLSGVYRYSKGRLVKNSHAD</sequence>
<dbReference type="InterPro" id="IPR013365">
    <property type="entry name" value="Dot_Icm_IcmQ"/>
</dbReference>
<evidence type="ECO:0000313" key="1">
    <source>
        <dbReference type="EMBL" id="STX43660.1"/>
    </source>
</evidence>